<accession>A0ABY7G0A6</accession>
<name>A0ABY7G0A6_MYAAR</name>
<keyword evidence="3" id="KW-1185">Reference proteome</keyword>
<evidence type="ECO:0000259" key="1">
    <source>
        <dbReference type="Pfam" id="PF00626"/>
    </source>
</evidence>
<proteinExistence type="predicted"/>
<feature type="non-terminal residue" evidence="2">
    <location>
        <position position="143"/>
    </location>
</feature>
<dbReference type="PANTHER" id="PTHR11977:SF137">
    <property type="entry name" value="VILLIN-LIKE PROTEIN QUAIL"/>
    <property type="match status" value="1"/>
</dbReference>
<evidence type="ECO:0000313" key="3">
    <source>
        <dbReference type="Proteomes" id="UP001164746"/>
    </source>
</evidence>
<dbReference type="SMART" id="SM00262">
    <property type="entry name" value="GEL"/>
    <property type="match status" value="1"/>
</dbReference>
<organism evidence="2 3">
    <name type="scientific">Mya arenaria</name>
    <name type="common">Soft-shell clam</name>
    <dbReference type="NCBI Taxonomy" id="6604"/>
    <lineage>
        <taxon>Eukaryota</taxon>
        <taxon>Metazoa</taxon>
        <taxon>Spiralia</taxon>
        <taxon>Lophotrochozoa</taxon>
        <taxon>Mollusca</taxon>
        <taxon>Bivalvia</taxon>
        <taxon>Autobranchia</taxon>
        <taxon>Heteroconchia</taxon>
        <taxon>Euheterodonta</taxon>
        <taxon>Imparidentia</taxon>
        <taxon>Neoheterodontei</taxon>
        <taxon>Myida</taxon>
        <taxon>Myoidea</taxon>
        <taxon>Myidae</taxon>
        <taxon>Mya</taxon>
    </lineage>
</organism>
<gene>
    <name evidence="2" type="ORF">MAR_012643</name>
</gene>
<protein>
    <submittedName>
        <fullName evidence="2">GELS1-like protein</fullName>
    </submittedName>
</protein>
<dbReference type="Gene3D" id="3.40.20.10">
    <property type="entry name" value="Severin"/>
    <property type="match status" value="1"/>
</dbReference>
<evidence type="ECO:0000313" key="2">
    <source>
        <dbReference type="EMBL" id="WAR26939.1"/>
    </source>
</evidence>
<dbReference type="SUPFAM" id="SSF55753">
    <property type="entry name" value="Actin depolymerizing proteins"/>
    <property type="match status" value="1"/>
</dbReference>
<sequence length="143" mass="16958">THKNDDSDELLYDVHFWIGKYSTQLLYDVHFWIGKYSTQLLYGVHFWIGKYSTQLLYGVHFWIGKYSTQLLYGVHFWIGKYSTQDEYGTAAYKTVELDTFHDDKPVQHREVQGHESEMFKSYFETVSYLKGGADTGFRRVEPE</sequence>
<feature type="domain" description="Gelsolin-like" evidence="1">
    <location>
        <begin position="74"/>
        <end position="119"/>
    </location>
</feature>
<dbReference type="InterPro" id="IPR007123">
    <property type="entry name" value="Gelsolin-like_dom"/>
</dbReference>
<dbReference type="InterPro" id="IPR007122">
    <property type="entry name" value="Villin/Gelsolin"/>
</dbReference>
<dbReference type="EMBL" id="CP111025">
    <property type="protein sequence ID" value="WAR26939.1"/>
    <property type="molecule type" value="Genomic_DNA"/>
</dbReference>
<reference evidence="2" key="1">
    <citation type="submission" date="2022-11" db="EMBL/GenBank/DDBJ databases">
        <title>Centuries of genome instability and evolution in soft-shell clam transmissible cancer (bioRxiv).</title>
        <authorList>
            <person name="Hart S.F.M."/>
            <person name="Yonemitsu M.A."/>
            <person name="Giersch R.M."/>
            <person name="Beal B.F."/>
            <person name="Arriagada G."/>
            <person name="Davis B.W."/>
            <person name="Ostrander E.A."/>
            <person name="Goff S.P."/>
            <person name="Metzger M.J."/>
        </authorList>
    </citation>
    <scope>NUCLEOTIDE SEQUENCE</scope>
    <source>
        <strain evidence="2">MELC-2E11</strain>
        <tissue evidence="2">Siphon/mantle</tissue>
    </source>
</reference>
<dbReference type="Pfam" id="PF00626">
    <property type="entry name" value="Gelsolin"/>
    <property type="match status" value="1"/>
</dbReference>
<dbReference type="PANTHER" id="PTHR11977">
    <property type="entry name" value="VILLIN"/>
    <property type="match status" value="1"/>
</dbReference>
<dbReference type="Proteomes" id="UP001164746">
    <property type="component" value="Chromosome 14"/>
</dbReference>
<dbReference type="InterPro" id="IPR029006">
    <property type="entry name" value="ADF-H/Gelsolin-like_dom_sf"/>
</dbReference>
<feature type="non-terminal residue" evidence="2">
    <location>
        <position position="1"/>
    </location>
</feature>